<evidence type="ECO:0000256" key="1">
    <source>
        <dbReference type="SAM" id="MobiDB-lite"/>
    </source>
</evidence>
<sequence length="193" mass="21593">MNDLPKPASINHNIQAGYNAALRNLIYPDGLIDADGFAIPALPSEPKTPSGCKIRIKINRDNDIIEYENVKKNDGQVLEIKETDTSFNGDLDQKLFAPITNATYENLEPVSPVQVSQPEPNVSWIDDNSQYPKDTLSENGTDEVYVPDSDTPEGLGVLHPMPNQTEIHCENNDIDKENEHNGPYIQYHFDTEE</sequence>
<proteinExistence type="predicted"/>
<feature type="compositionally biased region" description="Low complexity" evidence="1">
    <location>
        <begin position="111"/>
        <end position="123"/>
    </location>
</feature>
<gene>
    <name evidence="2" type="ORF">L5515_019008</name>
</gene>
<protein>
    <submittedName>
        <fullName evidence="2">Uncharacterized protein</fullName>
    </submittedName>
</protein>
<name>A0AAE9FH85_CAEBR</name>
<feature type="region of interest" description="Disordered" evidence="1">
    <location>
        <begin position="111"/>
        <end position="143"/>
    </location>
</feature>
<dbReference type="Proteomes" id="UP000829354">
    <property type="component" value="Chromosome X"/>
</dbReference>
<evidence type="ECO:0000313" key="3">
    <source>
        <dbReference type="Proteomes" id="UP000829354"/>
    </source>
</evidence>
<dbReference type="EMBL" id="CP092625">
    <property type="protein sequence ID" value="UMM43540.1"/>
    <property type="molecule type" value="Genomic_DNA"/>
</dbReference>
<accession>A0AAE9FH85</accession>
<keyword evidence="3" id="KW-1185">Reference proteome</keyword>
<reference evidence="2 3" key="1">
    <citation type="submission" date="2022-04" db="EMBL/GenBank/DDBJ databases">
        <title>Chromosome-level reference genomes for two strains of Caenorhabditis briggsae: an improved platform for comparative genomics.</title>
        <authorList>
            <person name="Stevens L."/>
            <person name="Andersen E."/>
        </authorList>
    </citation>
    <scope>NUCLEOTIDE SEQUENCE [LARGE SCALE GENOMIC DNA]</scope>
    <source>
        <strain evidence="2">VX34</strain>
        <tissue evidence="2">Whole-organism</tissue>
    </source>
</reference>
<evidence type="ECO:0000313" key="2">
    <source>
        <dbReference type="EMBL" id="UMM43540.1"/>
    </source>
</evidence>
<organism evidence="2 3">
    <name type="scientific">Caenorhabditis briggsae</name>
    <dbReference type="NCBI Taxonomy" id="6238"/>
    <lineage>
        <taxon>Eukaryota</taxon>
        <taxon>Metazoa</taxon>
        <taxon>Ecdysozoa</taxon>
        <taxon>Nematoda</taxon>
        <taxon>Chromadorea</taxon>
        <taxon>Rhabditida</taxon>
        <taxon>Rhabditina</taxon>
        <taxon>Rhabditomorpha</taxon>
        <taxon>Rhabditoidea</taxon>
        <taxon>Rhabditidae</taxon>
        <taxon>Peloderinae</taxon>
        <taxon>Caenorhabditis</taxon>
    </lineage>
</organism>
<dbReference type="AlphaFoldDB" id="A0AAE9FH85"/>